<dbReference type="Gramene" id="QL04p073918:mrna">
    <property type="protein sequence ID" value="QL04p073918:mrna:CDS:1"/>
    <property type="gene ID" value="QL04p073918"/>
</dbReference>
<protein>
    <recommendedName>
        <fullName evidence="1">Reverse transcriptase zinc-binding domain-containing protein</fullName>
    </recommendedName>
</protein>
<evidence type="ECO:0000259" key="1">
    <source>
        <dbReference type="Pfam" id="PF13966"/>
    </source>
</evidence>
<dbReference type="AlphaFoldDB" id="A0A7N2LJX6"/>
<dbReference type="InParanoid" id="A0A7N2LJX6"/>
<reference evidence="2 3" key="1">
    <citation type="journal article" date="2016" name="G3 (Bethesda)">
        <title>First Draft Assembly and Annotation of the Genome of a California Endemic Oak Quercus lobata Nee (Fagaceae).</title>
        <authorList>
            <person name="Sork V.L."/>
            <person name="Fitz-Gibbon S.T."/>
            <person name="Puiu D."/>
            <person name="Crepeau M."/>
            <person name="Gugger P.F."/>
            <person name="Sherman R."/>
            <person name="Stevens K."/>
            <person name="Langley C.H."/>
            <person name="Pellegrini M."/>
            <person name="Salzberg S.L."/>
        </authorList>
    </citation>
    <scope>NUCLEOTIDE SEQUENCE [LARGE SCALE GENOMIC DNA]</scope>
    <source>
        <strain evidence="2 3">cv. SW786</strain>
    </source>
</reference>
<dbReference type="Pfam" id="PF13966">
    <property type="entry name" value="zf-RVT"/>
    <property type="match status" value="1"/>
</dbReference>
<evidence type="ECO:0000313" key="3">
    <source>
        <dbReference type="Proteomes" id="UP000594261"/>
    </source>
</evidence>
<dbReference type="Proteomes" id="UP000594261">
    <property type="component" value="Chromosome 4"/>
</dbReference>
<dbReference type="EMBL" id="LRBV02000004">
    <property type="status" value="NOT_ANNOTATED_CDS"/>
    <property type="molecule type" value="Genomic_DNA"/>
</dbReference>
<feature type="domain" description="Reverse transcriptase zinc-binding" evidence="1">
    <location>
        <begin position="45"/>
        <end position="140"/>
    </location>
</feature>
<keyword evidence="3" id="KW-1185">Reference proteome</keyword>
<evidence type="ECO:0000313" key="2">
    <source>
        <dbReference type="EnsemblPlants" id="QL04p073918:mrna:CDS:1"/>
    </source>
</evidence>
<dbReference type="InterPro" id="IPR026960">
    <property type="entry name" value="RVT-Znf"/>
</dbReference>
<dbReference type="OMA" id="ELDEVIW"/>
<dbReference type="EnsemblPlants" id="QL04p073918:mrna">
    <property type="protein sequence ID" value="QL04p073918:mrna:CDS:1"/>
    <property type="gene ID" value="QL04p073918"/>
</dbReference>
<name>A0A7N2LJX6_QUELO</name>
<proteinExistence type="predicted"/>
<accession>A0A7N2LJX6</accession>
<reference evidence="2" key="2">
    <citation type="submission" date="2021-01" db="UniProtKB">
        <authorList>
            <consortium name="EnsemblPlants"/>
        </authorList>
    </citation>
    <scope>IDENTIFICATION</scope>
</reference>
<organism evidence="2 3">
    <name type="scientific">Quercus lobata</name>
    <name type="common">Valley oak</name>
    <dbReference type="NCBI Taxonomy" id="97700"/>
    <lineage>
        <taxon>Eukaryota</taxon>
        <taxon>Viridiplantae</taxon>
        <taxon>Streptophyta</taxon>
        <taxon>Embryophyta</taxon>
        <taxon>Tracheophyta</taxon>
        <taxon>Spermatophyta</taxon>
        <taxon>Magnoliopsida</taxon>
        <taxon>eudicotyledons</taxon>
        <taxon>Gunneridae</taxon>
        <taxon>Pentapetalae</taxon>
        <taxon>rosids</taxon>
        <taxon>fabids</taxon>
        <taxon>Fagales</taxon>
        <taxon>Fagaceae</taxon>
        <taxon>Quercus</taxon>
    </lineage>
</organism>
<sequence length="168" mass="19572">MGWWNSHLIDLCFYPPEAQHIKSLPLRSTPQPDILIWPKENSGNYTVKSGYRSLMESFTLESDKPVISAAQKKFWKQIWKLKTPGKIKHFLWKSYTNSLPIRENLVRRTILHDPICQLCSNELESVLHALWSCEKVQHVWNTDFGWVDRAKAASGPFLDLVQLVQEKP</sequence>